<evidence type="ECO:0000256" key="4">
    <source>
        <dbReference type="ARBA" id="ARBA00022679"/>
    </source>
</evidence>
<keyword evidence="3 9" id="KW-0032">Aminotransferase</keyword>
<accession>A0AB94IYT5</accession>
<dbReference type="Gene3D" id="3.90.1150.10">
    <property type="entry name" value="Aspartate Aminotransferase, domain 1"/>
    <property type="match status" value="1"/>
</dbReference>
<organism evidence="9 10">
    <name type="scientific">Fretibacterium fastidiosum</name>
    <dbReference type="NCBI Taxonomy" id="651822"/>
    <lineage>
        <taxon>Bacteria</taxon>
        <taxon>Thermotogati</taxon>
        <taxon>Synergistota</taxon>
        <taxon>Synergistia</taxon>
        <taxon>Synergistales</taxon>
        <taxon>Aminobacteriaceae</taxon>
        <taxon>Fretibacterium</taxon>
    </lineage>
</organism>
<evidence type="ECO:0000256" key="2">
    <source>
        <dbReference type="ARBA" id="ARBA00009236"/>
    </source>
</evidence>
<dbReference type="GO" id="GO:0004760">
    <property type="term" value="F:L-serine-pyruvate transaminase activity"/>
    <property type="evidence" value="ECO:0007669"/>
    <property type="project" value="TreeGrafter"/>
</dbReference>
<name>A0AB94IYT5_9BACT</name>
<gene>
    <name evidence="9" type="ORF">SY1_23210</name>
</gene>
<dbReference type="PANTHER" id="PTHR21152">
    <property type="entry name" value="AMINOTRANSFERASE CLASS V"/>
    <property type="match status" value="1"/>
</dbReference>
<dbReference type="PIRSF" id="PIRSF000524">
    <property type="entry name" value="SPT"/>
    <property type="match status" value="1"/>
</dbReference>
<evidence type="ECO:0000256" key="6">
    <source>
        <dbReference type="PIRSR" id="PIRSR000524-1"/>
    </source>
</evidence>
<dbReference type="PANTHER" id="PTHR21152:SF24">
    <property type="entry name" value="ALANINE--GLYOXYLATE AMINOTRANSFERASE 1"/>
    <property type="match status" value="1"/>
</dbReference>
<dbReference type="Pfam" id="PF00266">
    <property type="entry name" value="Aminotran_5"/>
    <property type="match status" value="1"/>
</dbReference>
<dbReference type="InterPro" id="IPR000192">
    <property type="entry name" value="Aminotrans_V_dom"/>
</dbReference>
<protein>
    <submittedName>
        <fullName evidence="9">Serine-pyruvate aminotransferase/archaeal aspartate aminotransferase</fullName>
        <ecNumber evidence="9">2.6.1.-</ecNumber>
    </submittedName>
</protein>
<dbReference type="EMBL" id="FP929056">
    <property type="protein sequence ID" value="CBL28983.1"/>
    <property type="molecule type" value="Genomic_DNA"/>
</dbReference>
<keyword evidence="10" id="KW-1185">Reference proteome</keyword>
<feature type="domain" description="Aminotransferase class V" evidence="8">
    <location>
        <begin position="28"/>
        <end position="322"/>
    </location>
</feature>
<evidence type="ECO:0000256" key="3">
    <source>
        <dbReference type="ARBA" id="ARBA00022576"/>
    </source>
</evidence>
<comment type="similarity">
    <text evidence="2">Belongs to the class-V pyridoxal-phosphate-dependent aminotransferase family.</text>
</comment>
<dbReference type="GO" id="GO:0008453">
    <property type="term" value="F:alanine-glyoxylate transaminase activity"/>
    <property type="evidence" value="ECO:0007669"/>
    <property type="project" value="TreeGrafter"/>
</dbReference>
<feature type="modified residue" description="N6-(pyridoxal phosphate)lysine" evidence="7">
    <location>
        <position position="192"/>
    </location>
</feature>
<evidence type="ECO:0000313" key="10">
    <source>
        <dbReference type="Proteomes" id="UP000008957"/>
    </source>
</evidence>
<evidence type="ECO:0000259" key="8">
    <source>
        <dbReference type="Pfam" id="PF00266"/>
    </source>
</evidence>
<dbReference type="RefSeq" id="WP_015557129.1">
    <property type="nucleotide sequence ID" value="NC_021038.1"/>
</dbReference>
<dbReference type="AlphaFoldDB" id="A0AB94IYT5"/>
<evidence type="ECO:0000256" key="1">
    <source>
        <dbReference type="ARBA" id="ARBA00001933"/>
    </source>
</evidence>
<dbReference type="InterPro" id="IPR024169">
    <property type="entry name" value="SP_NH2Trfase/AEP_transaminase"/>
</dbReference>
<dbReference type="Gene3D" id="3.40.640.10">
    <property type="entry name" value="Type I PLP-dependent aspartate aminotransferase-like (Major domain)"/>
    <property type="match status" value="1"/>
</dbReference>
<dbReference type="InterPro" id="IPR015421">
    <property type="entry name" value="PyrdxlP-dep_Trfase_major"/>
</dbReference>
<dbReference type="GO" id="GO:0019265">
    <property type="term" value="P:glycine biosynthetic process, by transamination of glyoxylate"/>
    <property type="evidence" value="ECO:0007669"/>
    <property type="project" value="TreeGrafter"/>
</dbReference>
<dbReference type="InterPro" id="IPR015422">
    <property type="entry name" value="PyrdxlP-dep_Trfase_small"/>
</dbReference>
<evidence type="ECO:0000313" key="9">
    <source>
        <dbReference type="EMBL" id="CBL28983.1"/>
    </source>
</evidence>
<comment type="cofactor">
    <cofactor evidence="1 7">
        <name>pyridoxal 5'-phosphate</name>
        <dbReference type="ChEBI" id="CHEBI:597326"/>
    </cofactor>
</comment>
<dbReference type="InterPro" id="IPR015424">
    <property type="entry name" value="PyrdxlP-dep_Trfase"/>
</dbReference>
<dbReference type="KEGG" id="sbr:SY1_23210"/>
<dbReference type="Proteomes" id="UP000008957">
    <property type="component" value="Chromosome"/>
</dbReference>
<proteinExistence type="inferred from homology"/>
<keyword evidence="5 7" id="KW-0663">Pyridoxal phosphate</keyword>
<keyword evidence="4 9" id="KW-0808">Transferase</keyword>
<dbReference type="SUPFAM" id="SSF53383">
    <property type="entry name" value="PLP-dependent transferases"/>
    <property type="match status" value="1"/>
</dbReference>
<reference evidence="9 10" key="2">
    <citation type="submission" date="2010-03" db="EMBL/GenBank/DDBJ databases">
        <authorList>
            <person name="Pajon A."/>
        </authorList>
    </citation>
    <scope>NUCLEOTIDE SEQUENCE [LARGE SCALE GENOMIC DNA]</scope>
    <source>
        <strain evidence="9 10">SGP1</strain>
    </source>
</reference>
<dbReference type="EC" id="2.6.1.-" evidence="9"/>
<sequence>MKTYPIALVPGPTSIPQRVRDAWNTDFGSSDLEGEFFELYADNQKLVRRLLGTKGDVVITLGEAMSILWGALKCTLKPGDRLLAVASGLFGEGFADMARAIGAEAELCAAPHDQTPDFKKVREAALRFRPKVITAVHCETPSGTLTPCIKELGEIAREVGALFVVDFVSSAGAAAVDVDENGIDIGLLGSQKVLSMTPSLSISTLSDRAWKVIEEVRYSGYEAYLPWREVPAVHAMPYTHDWQAMAGLHAALSAIMEEGLEHAYDRHERAAALCRRRGREMGLRLFPLDEAVSSPSVTAFYVPEGWTWEALDAALRARGLALGGNYGSLAGRVFRVGHMGSQADEALVARGMDVLKDVLKRR</sequence>
<evidence type="ECO:0000256" key="5">
    <source>
        <dbReference type="ARBA" id="ARBA00022898"/>
    </source>
</evidence>
<evidence type="ECO:0000256" key="7">
    <source>
        <dbReference type="PIRSR" id="PIRSR000524-50"/>
    </source>
</evidence>
<reference evidence="10" key="1">
    <citation type="submission" date="2010-03" db="EMBL/GenBank/DDBJ databases">
        <title>The genome sequence of Synergistetes sp. SGP1.</title>
        <authorList>
            <consortium name="metaHIT consortium -- http://www.metahit.eu/"/>
            <person name="Pajon A."/>
            <person name="Turner K."/>
            <person name="Parkhill J."/>
            <person name="Wade W."/>
            <person name="Vartoukian S."/>
        </authorList>
    </citation>
    <scope>NUCLEOTIDE SEQUENCE [LARGE SCALE GENOMIC DNA]</scope>
    <source>
        <strain evidence="10">SGP1</strain>
    </source>
</reference>
<feature type="binding site" evidence="6">
    <location>
        <position position="335"/>
    </location>
    <ligand>
        <name>substrate</name>
    </ligand>
</feature>